<feature type="transmembrane region" description="Helical" evidence="1">
    <location>
        <begin position="6"/>
        <end position="25"/>
    </location>
</feature>
<organism evidence="3 4">
    <name type="scientific">Megasphaera paucivorans</name>
    <dbReference type="NCBI Taxonomy" id="349095"/>
    <lineage>
        <taxon>Bacteria</taxon>
        <taxon>Bacillati</taxon>
        <taxon>Bacillota</taxon>
        <taxon>Negativicutes</taxon>
        <taxon>Veillonellales</taxon>
        <taxon>Veillonellaceae</taxon>
        <taxon>Megasphaera</taxon>
    </lineage>
</organism>
<dbReference type="PROSITE" id="PS51257">
    <property type="entry name" value="PROKAR_LIPOPROTEIN"/>
    <property type="match status" value="1"/>
</dbReference>
<keyword evidence="1" id="KW-1133">Transmembrane helix</keyword>
<dbReference type="AlphaFoldDB" id="A0A1G9YZG5"/>
<evidence type="ECO:0000313" key="3">
    <source>
        <dbReference type="EMBL" id="SDN13746.1"/>
    </source>
</evidence>
<evidence type="ECO:0000313" key="4">
    <source>
        <dbReference type="Proteomes" id="UP000199309"/>
    </source>
</evidence>
<protein>
    <recommendedName>
        <fullName evidence="2">Cyclophilin-like domain-containing protein</fullName>
    </recommendedName>
</protein>
<gene>
    <name evidence="3" type="ORF">SAMN05660299_02173</name>
</gene>
<dbReference type="Gene3D" id="2.40.100.20">
    <property type="match status" value="1"/>
</dbReference>
<dbReference type="RefSeq" id="WP_091651772.1">
    <property type="nucleotide sequence ID" value="NZ_FNHQ01000026.1"/>
</dbReference>
<dbReference type="Proteomes" id="UP000199309">
    <property type="component" value="Unassembled WGS sequence"/>
</dbReference>
<dbReference type="Pfam" id="PF18050">
    <property type="entry name" value="Cyclophil_like2"/>
    <property type="match status" value="1"/>
</dbReference>
<keyword evidence="4" id="KW-1185">Reference proteome</keyword>
<name>A0A1G9YZG5_9FIRM</name>
<reference evidence="3 4" key="1">
    <citation type="submission" date="2016-10" db="EMBL/GenBank/DDBJ databases">
        <authorList>
            <person name="de Groot N.N."/>
        </authorList>
    </citation>
    <scope>NUCLEOTIDE SEQUENCE [LARGE SCALE GENOMIC DNA]</scope>
    <source>
        <strain evidence="3 4">DSM 16981</strain>
    </source>
</reference>
<evidence type="ECO:0000256" key="1">
    <source>
        <dbReference type="SAM" id="Phobius"/>
    </source>
</evidence>
<evidence type="ECO:0000259" key="2">
    <source>
        <dbReference type="Pfam" id="PF18050"/>
    </source>
</evidence>
<dbReference type="OrthoDB" id="9806505at2"/>
<keyword evidence="1" id="KW-0472">Membrane</keyword>
<feature type="domain" description="Cyclophilin-like" evidence="2">
    <location>
        <begin position="53"/>
        <end position="151"/>
    </location>
</feature>
<proteinExistence type="predicted"/>
<dbReference type="InterPro" id="IPR029000">
    <property type="entry name" value="Cyclophilin-like_dom_sf"/>
</dbReference>
<dbReference type="EMBL" id="FNHQ01000026">
    <property type="protein sequence ID" value="SDN13746.1"/>
    <property type="molecule type" value="Genomic_DNA"/>
</dbReference>
<dbReference type="SUPFAM" id="SSF50891">
    <property type="entry name" value="Cyclophilin-like"/>
    <property type="match status" value="1"/>
</dbReference>
<keyword evidence="1" id="KW-0812">Transmembrane</keyword>
<dbReference type="InterPro" id="IPR041183">
    <property type="entry name" value="Cyclophilin-like"/>
</dbReference>
<accession>A0A1G9YZG5</accession>
<sequence length="172" mass="19518">MKQWNIVFVCILAVVFFMTGCTNILEHTETHKNSSVIRHEEKADRDFIDKTKVTFDGGEAVIGLYDDTATREFMEWQPIVFTMEHTDGMIQMTGFPEATFQRDKEKGLTPRTGDIALNLEKKSVIIYLQDKEHSDDLIPIGRVVSGIEDLSATKGVFQAYLMPTKKQGKAKL</sequence>